<comment type="caution">
    <text evidence="2">The sequence shown here is derived from an EMBL/GenBank/DDBJ whole genome shotgun (WGS) entry which is preliminary data.</text>
</comment>
<protein>
    <recommendedName>
        <fullName evidence="1">Xaa-Pro dipeptidyl-peptidase C-terminal domain-containing protein</fullName>
    </recommendedName>
</protein>
<evidence type="ECO:0000313" key="3">
    <source>
        <dbReference type="Proteomes" id="UP000620075"/>
    </source>
</evidence>
<evidence type="ECO:0000313" key="2">
    <source>
        <dbReference type="EMBL" id="MBJ7602793.1"/>
    </source>
</evidence>
<dbReference type="SUPFAM" id="SSF52540">
    <property type="entry name" value="P-loop containing nucleoside triphosphate hydrolases"/>
    <property type="match status" value="1"/>
</dbReference>
<dbReference type="InterPro" id="IPR013736">
    <property type="entry name" value="Xaa-Pro_dipept_C"/>
</dbReference>
<evidence type="ECO:0000259" key="1">
    <source>
        <dbReference type="Pfam" id="PF08530"/>
    </source>
</evidence>
<dbReference type="SUPFAM" id="SSF49785">
    <property type="entry name" value="Galactose-binding domain-like"/>
    <property type="match status" value="1"/>
</dbReference>
<dbReference type="Gene3D" id="2.60.120.260">
    <property type="entry name" value="Galactose-binding domain-like"/>
    <property type="match status" value="1"/>
</dbReference>
<dbReference type="EMBL" id="JAEKNQ010000024">
    <property type="protein sequence ID" value="MBJ7602793.1"/>
    <property type="molecule type" value="Genomic_DNA"/>
</dbReference>
<dbReference type="AlphaFoldDB" id="A0A934ND57"/>
<dbReference type="InterPro" id="IPR008979">
    <property type="entry name" value="Galactose-bd-like_sf"/>
</dbReference>
<feature type="domain" description="Xaa-Pro dipeptidyl-peptidase C-terminal" evidence="1">
    <location>
        <begin position="77"/>
        <end position="181"/>
    </location>
</feature>
<reference evidence="2 3" key="1">
    <citation type="submission" date="2020-10" db="EMBL/GenBank/DDBJ databases">
        <title>Ca. Dormibacterota MAGs.</title>
        <authorList>
            <person name="Montgomery K."/>
        </authorList>
    </citation>
    <scope>NUCLEOTIDE SEQUENCE [LARGE SCALE GENOMIC DNA]</scope>
    <source>
        <strain evidence="2">SC8811_S16_3</strain>
    </source>
</reference>
<dbReference type="Proteomes" id="UP000620075">
    <property type="component" value="Unassembled WGS sequence"/>
</dbReference>
<gene>
    <name evidence="2" type="ORF">JF888_06320</name>
</gene>
<dbReference type="GO" id="GO:0008239">
    <property type="term" value="F:dipeptidyl-peptidase activity"/>
    <property type="evidence" value="ECO:0007669"/>
    <property type="project" value="InterPro"/>
</dbReference>
<organism evidence="2 3">
    <name type="scientific">Candidatus Dormiibacter inghamiae</name>
    <dbReference type="NCBI Taxonomy" id="3127013"/>
    <lineage>
        <taxon>Bacteria</taxon>
        <taxon>Bacillati</taxon>
        <taxon>Candidatus Dormiibacterota</taxon>
        <taxon>Candidatus Dormibacteria</taxon>
        <taxon>Candidatus Dormibacterales</taxon>
        <taxon>Candidatus Dormibacteraceae</taxon>
        <taxon>Candidatus Dormiibacter</taxon>
    </lineage>
</organism>
<proteinExistence type="predicted"/>
<dbReference type="InterPro" id="IPR027417">
    <property type="entry name" value="P-loop_NTPase"/>
</dbReference>
<name>A0A934ND57_9BACT</name>
<dbReference type="Pfam" id="PF08530">
    <property type="entry name" value="PepX_C"/>
    <property type="match status" value="1"/>
</dbReference>
<sequence>MPPSYAAPSSSSPDSEVSLDVTVPVGKLSPAQRAIVAIARALDGWTRPDNVLLLDEPAAALHGDEVQKSLVPPIDPANVHRVGHGLLKVSHRRLDNARSTEYWPVHTHAEADHQPLEDGEIVAIEVGLYPSSALIRKGCRLRIDVQPYSPAGLTVRAYDESYQLGATNTLYSGPDHPNYVQLPIAPAK</sequence>
<accession>A0A934ND57</accession>